<keyword evidence="1" id="KW-0472">Membrane</keyword>
<evidence type="ECO:0000313" key="2">
    <source>
        <dbReference type="EMBL" id="VFK38865.1"/>
    </source>
</evidence>
<keyword evidence="1" id="KW-0812">Transmembrane</keyword>
<dbReference type="EMBL" id="CAADFU010000014">
    <property type="protein sequence ID" value="VFK42125.1"/>
    <property type="molecule type" value="Genomic_DNA"/>
</dbReference>
<evidence type="ECO:0000256" key="1">
    <source>
        <dbReference type="SAM" id="Phobius"/>
    </source>
</evidence>
<sequence>MAAITFDTLKFVKTLKDARFDDEQAEAISHAFRNAQQESELATKSDIRLLEGKIDTLKNAIDSLRWILGIIVILVIIPIIKDLF</sequence>
<feature type="transmembrane region" description="Helical" evidence="1">
    <location>
        <begin position="63"/>
        <end position="80"/>
    </location>
</feature>
<organism evidence="3">
    <name type="scientific">Candidatus Kentrum sp. SD</name>
    <dbReference type="NCBI Taxonomy" id="2126332"/>
    <lineage>
        <taxon>Bacteria</taxon>
        <taxon>Pseudomonadati</taxon>
        <taxon>Pseudomonadota</taxon>
        <taxon>Gammaproteobacteria</taxon>
        <taxon>Candidatus Kentrum</taxon>
    </lineage>
</organism>
<proteinExistence type="predicted"/>
<accession>A0A450YKS2</accession>
<keyword evidence="1" id="KW-1133">Transmembrane helix</keyword>
<gene>
    <name evidence="4" type="ORF">BECKSD772D_GA0070982_103025</name>
    <name evidence="3" type="ORF">BECKSD772E_GA0070983_101432</name>
    <name evidence="2" type="ORF">BECKSD772F_GA0070984_102912</name>
</gene>
<dbReference type="AlphaFoldDB" id="A0A450YKS2"/>
<evidence type="ECO:0000313" key="3">
    <source>
        <dbReference type="EMBL" id="VFK42125.1"/>
    </source>
</evidence>
<evidence type="ECO:0000313" key="4">
    <source>
        <dbReference type="EMBL" id="VFK78955.1"/>
    </source>
</evidence>
<dbReference type="EMBL" id="CAADFR010000029">
    <property type="protein sequence ID" value="VFK38865.1"/>
    <property type="molecule type" value="Genomic_DNA"/>
</dbReference>
<dbReference type="EMBL" id="CAADHB010000030">
    <property type="protein sequence ID" value="VFK78955.1"/>
    <property type="molecule type" value="Genomic_DNA"/>
</dbReference>
<name>A0A450YKS2_9GAMM</name>
<protein>
    <submittedName>
        <fullName evidence="3">Uncharacterized protein</fullName>
    </submittedName>
</protein>
<reference evidence="3" key="1">
    <citation type="submission" date="2019-02" db="EMBL/GenBank/DDBJ databases">
        <authorList>
            <person name="Gruber-Vodicka R. H."/>
            <person name="Seah K. B. B."/>
        </authorList>
    </citation>
    <scope>NUCLEOTIDE SEQUENCE</scope>
    <source>
        <strain evidence="4">BECK_S127</strain>
        <strain evidence="3">BECK_S1320</strain>
        <strain evidence="2">BECK_S1321</strain>
    </source>
</reference>